<dbReference type="EMBL" id="MU001672">
    <property type="protein sequence ID" value="KAF2461042.1"/>
    <property type="molecule type" value="Genomic_DNA"/>
</dbReference>
<sequence>MPISLLHPDTTDIFYETTPDDDEVLIAGSDDDYDEIQRAAKQRRVEEYGQRYLRGERLFIQTAGLRGPFEGKWRNPWRRVKDTKHTGNGSKEVLHASIRKTSLVLRMSFQATGQAQAGSPDKPSRQPPHKFQRESTRVH</sequence>
<dbReference type="AlphaFoldDB" id="A0A6A6PB44"/>
<feature type="region of interest" description="Disordered" evidence="1">
    <location>
        <begin position="110"/>
        <end position="139"/>
    </location>
</feature>
<evidence type="ECO:0000256" key="1">
    <source>
        <dbReference type="SAM" id="MobiDB-lite"/>
    </source>
</evidence>
<gene>
    <name evidence="2" type="ORF">BDY21DRAFT_361051</name>
</gene>
<accession>A0A6A6PB44</accession>
<dbReference type="Proteomes" id="UP000799766">
    <property type="component" value="Unassembled WGS sequence"/>
</dbReference>
<reference evidence="2" key="1">
    <citation type="journal article" date="2020" name="Stud. Mycol.">
        <title>101 Dothideomycetes genomes: a test case for predicting lifestyles and emergence of pathogens.</title>
        <authorList>
            <person name="Haridas S."/>
            <person name="Albert R."/>
            <person name="Binder M."/>
            <person name="Bloem J."/>
            <person name="Labutti K."/>
            <person name="Salamov A."/>
            <person name="Andreopoulos B."/>
            <person name="Baker S."/>
            <person name="Barry K."/>
            <person name="Bills G."/>
            <person name="Bluhm B."/>
            <person name="Cannon C."/>
            <person name="Castanera R."/>
            <person name="Culley D."/>
            <person name="Daum C."/>
            <person name="Ezra D."/>
            <person name="Gonzalez J."/>
            <person name="Henrissat B."/>
            <person name="Kuo A."/>
            <person name="Liang C."/>
            <person name="Lipzen A."/>
            <person name="Lutzoni F."/>
            <person name="Magnuson J."/>
            <person name="Mondo S."/>
            <person name="Nolan M."/>
            <person name="Ohm R."/>
            <person name="Pangilinan J."/>
            <person name="Park H.-J."/>
            <person name="Ramirez L."/>
            <person name="Alfaro M."/>
            <person name="Sun H."/>
            <person name="Tritt A."/>
            <person name="Yoshinaga Y."/>
            <person name="Zwiers L.-H."/>
            <person name="Turgeon B."/>
            <person name="Goodwin S."/>
            <person name="Spatafora J."/>
            <person name="Crous P."/>
            <person name="Grigoriev I."/>
        </authorList>
    </citation>
    <scope>NUCLEOTIDE SEQUENCE</scope>
    <source>
        <strain evidence="2">ATCC 16933</strain>
    </source>
</reference>
<name>A0A6A6PB44_9PEZI</name>
<dbReference type="OrthoDB" id="5419922at2759"/>
<proteinExistence type="predicted"/>
<organism evidence="2 3">
    <name type="scientific">Lineolata rhizophorae</name>
    <dbReference type="NCBI Taxonomy" id="578093"/>
    <lineage>
        <taxon>Eukaryota</taxon>
        <taxon>Fungi</taxon>
        <taxon>Dikarya</taxon>
        <taxon>Ascomycota</taxon>
        <taxon>Pezizomycotina</taxon>
        <taxon>Dothideomycetes</taxon>
        <taxon>Dothideomycetes incertae sedis</taxon>
        <taxon>Lineolatales</taxon>
        <taxon>Lineolataceae</taxon>
        <taxon>Lineolata</taxon>
    </lineage>
</organism>
<evidence type="ECO:0000313" key="2">
    <source>
        <dbReference type="EMBL" id="KAF2461042.1"/>
    </source>
</evidence>
<protein>
    <submittedName>
        <fullName evidence="2">Uncharacterized protein</fullName>
    </submittedName>
</protein>
<keyword evidence="3" id="KW-1185">Reference proteome</keyword>
<evidence type="ECO:0000313" key="3">
    <source>
        <dbReference type="Proteomes" id="UP000799766"/>
    </source>
</evidence>